<feature type="transmembrane region" description="Helical" evidence="5">
    <location>
        <begin position="398"/>
        <end position="423"/>
    </location>
</feature>
<dbReference type="GO" id="GO:0016020">
    <property type="term" value="C:membrane"/>
    <property type="evidence" value="ECO:0007669"/>
    <property type="project" value="UniProtKB-SubCell"/>
</dbReference>
<accession>A0A2V0PFY0</accession>
<dbReference type="InterPro" id="IPR038665">
    <property type="entry name" value="Voltage-dep_anion_channel_sf"/>
</dbReference>
<feature type="domain" description="Glutaredoxin" evidence="6">
    <location>
        <begin position="167"/>
        <end position="229"/>
    </location>
</feature>
<dbReference type="PANTHER" id="PTHR45694">
    <property type="entry name" value="GLUTAREDOXIN 2"/>
    <property type="match status" value="1"/>
</dbReference>
<evidence type="ECO:0000313" key="8">
    <source>
        <dbReference type="EMBL" id="GBF95965.1"/>
    </source>
</evidence>
<dbReference type="EMBL" id="BDRX01000072">
    <property type="protein sequence ID" value="GBF95965.1"/>
    <property type="molecule type" value="Genomic_DNA"/>
</dbReference>
<dbReference type="InterPro" id="IPR004695">
    <property type="entry name" value="SLAC1/Mae1/Ssu1/TehA"/>
</dbReference>
<feature type="transmembrane region" description="Helical" evidence="5">
    <location>
        <begin position="709"/>
        <end position="727"/>
    </location>
</feature>
<feature type="transmembrane region" description="Helical" evidence="5">
    <location>
        <begin position="533"/>
        <end position="555"/>
    </location>
</feature>
<evidence type="ECO:0000256" key="3">
    <source>
        <dbReference type="ARBA" id="ARBA00022989"/>
    </source>
</evidence>
<dbReference type="GO" id="GO:0034599">
    <property type="term" value="P:cellular response to oxidative stress"/>
    <property type="evidence" value="ECO:0007669"/>
    <property type="project" value="TreeGrafter"/>
</dbReference>
<feature type="transmembrane region" description="Helical" evidence="5">
    <location>
        <begin position="368"/>
        <end position="386"/>
    </location>
</feature>
<dbReference type="PROSITE" id="PS51354">
    <property type="entry name" value="GLUTAREDOXIN_2"/>
    <property type="match status" value="2"/>
</dbReference>
<dbReference type="SUPFAM" id="SSF52833">
    <property type="entry name" value="Thioredoxin-like"/>
    <property type="match status" value="2"/>
</dbReference>
<dbReference type="GO" id="GO:0005737">
    <property type="term" value="C:cytoplasm"/>
    <property type="evidence" value="ECO:0007669"/>
    <property type="project" value="TreeGrafter"/>
</dbReference>
<evidence type="ECO:0000313" key="9">
    <source>
        <dbReference type="Proteomes" id="UP000247498"/>
    </source>
</evidence>
<evidence type="ECO:0008006" key="10">
    <source>
        <dbReference type="Google" id="ProtNLM"/>
    </source>
</evidence>
<feature type="transmembrane region" description="Helical" evidence="5">
    <location>
        <begin position="503"/>
        <end position="521"/>
    </location>
</feature>
<protein>
    <recommendedName>
        <fullName evidence="10">Glutaredoxin domain-containing protein</fullName>
    </recommendedName>
</protein>
<keyword evidence="3 5" id="KW-1133">Transmembrane helix</keyword>
<feature type="transmembrane region" description="Helical" evidence="5">
    <location>
        <begin position="575"/>
        <end position="594"/>
    </location>
</feature>
<evidence type="ECO:0000256" key="2">
    <source>
        <dbReference type="ARBA" id="ARBA00022692"/>
    </source>
</evidence>
<dbReference type="GO" id="GO:0055085">
    <property type="term" value="P:transmembrane transport"/>
    <property type="evidence" value="ECO:0007669"/>
    <property type="project" value="InterPro"/>
</dbReference>
<evidence type="ECO:0000256" key="4">
    <source>
        <dbReference type="ARBA" id="ARBA00023136"/>
    </source>
</evidence>
<dbReference type="OrthoDB" id="510272at2759"/>
<feature type="transmembrane region" description="Helical" evidence="5">
    <location>
        <begin position="675"/>
        <end position="697"/>
    </location>
</feature>
<feature type="transmembrane region" description="Helical" evidence="5">
    <location>
        <begin position="298"/>
        <end position="317"/>
    </location>
</feature>
<dbReference type="InterPro" id="IPR002109">
    <property type="entry name" value="Glutaredoxin"/>
</dbReference>
<dbReference type="PANTHER" id="PTHR45694:SF18">
    <property type="entry name" value="GLUTAREDOXIN-1-RELATED"/>
    <property type="match status" value="1"/>
</dbReference>
<dbReference type="AlphaFoldDB" id="A0A2V0PFY0"/>
<dbReference type="InterPro" id="IPR025508">
    <property type="entry name" value="DUF4395"/>
</dbReference>
<dbReference type="Pfam" id="PF14340">
    <property type="entry name" value="DUF4395"/>
    <property type="match status" value="1"/>
</dbReference>
<feature type="domain" description="Glutaredoxin" evidence="6">
    <location>
        <begin position="30"/>
        <end position="77"/>
    </location>
</feature>
<feature type="transmembrane region" description="Helical" evidence="5">
    <location>
        <begin position="802"/>
        <end position="822"/>
    </location>
</feature>
<keyword evidence="4 5" id="KW-0472">Membrane</keyword>
<dbReference type="InParanoid" id="A0A2V0PFY0"/>
<dbReference type="InterPro" id="IPR014025">
    <property type="entry name" value="Glutaredoxin_subgr"/>
</dbReference>
<dbReference type="Gene3D" id="3.40.30.10">
    <property type="entry name" value="Glutaredoxin"/>
    <property type="match status" value="2"/>
</dbReference>
<proteinExistence type="predicted"/>
<dbReference type="PRINTS" id="PR00160">
    <property type="entry name" value="GLUTAREDOXIN"/>
</dbReference>
<evidence type="ECO:0000259" key="7">
    <source>
        <dbReference type="Pfam" id="PF14340"/>
    </source>
</evidence>
<dbReference type="GO" id="GO:0015038">
    <property type="term" value="F:glutathione disulfide oxidoreductase activity"/>
    <property type="evidence" value="ECO:0007669"/>
    <property type="project" value="TreeGrafter"/>
</dbReference>
<dbReference type="Proteomes" id="UP000247498">
    <property type="component" value="Unassembled WGS sequence"/>
</dbReference>
<dbReference type="Gene3D" id="1.50.10.150">
    <property type="entry name" value="Voltage-dependent anion channel"/>
    <property type="match status" value="1"/>
</dbReference>
<dbReference type="InterPro" id="IPR036249">
    <property type="entry name" value="Thioredoxin-like_sf"/>
</dbReference>
<comment type="subcellular location">
    <subcellularLocation>
        <location evidence="1">Membrane</location>
        <topology evidence="1">Multi-pass membrane protein</topology>
    </subcellularLocation>
</comment>
<reference evidence="8 9" key="1">
    <citation type="journal article" date="2018" name="Sci. Rep.">
        <title>Raphidocelis subcapitata (=Pseudokirchneriella subcapitata) provides an insight into genome evolution and environmental adaptations in the Sphaeropleales.</title>
        <authorList>
            <person name="Suzuki S."/>
            <person name="Yamaguchi H."/>
            <person name="Nakajima N."/>
            <person name="Kawachi M."/>
        </authorList>
    </citation>
    <scope>NUCLEOTIDE SEQUENCE [LARGE SCALE GENOMIC DNA]</scope>
    <source>
        <strain evidence="8 9">NIES-35</strain>
    </source>
</reference>
<feature type="transmembrane region" description="Helical" evidence="5">
    <location>
        <begin position="739"/>
        <end position="760"/>
    </location>
</feature>
<organism evidence="8 9">
    <name type="scientific">Raphidocelis subcapitata</name>
    <dbReference type="NCBI Taxonomy" id="307507"/>
    <lineage>
        <taxon>Eukaryota</taxon>
        <taxon>Viridiplantae</taxon>
        <taxon>Chlorophyta</taxon>
        <taxon>core chlorophytes</taxon>
        <taxon>Chlorophyceae</taxon>
        <taxon>CS clade</taxon>
        <taxon>Sphaeropleales</taxon>
        <taxon>Selenastraceae</taxon>
        <taxon>Raphidocelis</taxon>
    </lineage>
</organism>
<gene>
    <name evidence="8" type="ORF">Rsub_08088</name>
</gene>
<evidence type="ECO:0000256" key="1">
    <source>
        <dbReference type="ARBA" id="ARBA00004141"/>
    </source>
</evidence>
<name>A0A2V0PFY0_9CHLO</name>
<feature type="transmembrane region" description="Helical" evidence="5">
    <location>
        <begin position="767"/>
        <end position="790"/>
    </location>
</feature>
<dbReference type="CDD" id="cd03419">
    <property type="entry name" value="GRX_GRXh_1_2_like"/>
    <property type="match status" value="1"/>
</dbReference>
<sequence>MATERALSDCAAQGASLEEQIDGAIESHGVVLFAKSWCPYSIAAADLFRSKGVNIDQHSQGAKIHDVLKAKTNQKTVALLGFDVPTGVPYVYVNREFLGGCDATKALDAAGDLDRRLGPLLASSEAARAPRLVITVEAASASDLAGHGAPGAGVEEQIEGAVAALPVAVFGKSWCPYTIAVIDLLKSKGSPFVAFQIDAMPNGAAVHEALKAKTGQKTVPYVWINHEFVGGCDATKALDAAGGLDGRLAAAAGDGGGQAGLAPRDVQVPPAFVPAACPDAPPVYHCLLNFPDTVDTNVIRLVAVFVFVVSVFAVAFRHSLGMKWACWSLFVDFCLRFTGGAQASPLGSLAILLLARKKPELSAGFPKQFAVGVGVVFTLLGAVLYWTDTRDDNIAGLVFWACLILFAGLEGFLGFCAGCWVFGQAITLGIIPRTVYSIHIDHKGEVEYQWDWNMRRVDPKTIPQPKPASFPWPGSRPCRTDLALKLPKTDDYRRQDFHLIKHMKIGVFTASLSVTGLALLWKSLARGFAADPRIWQALAIVAAALYVFCCTLYLLKLAIHPRKAGCVKKEYDHPVHGGAISLPFIILVMFAQLAHSNPECGPNCNVLAKARACVLFWMGAAPMLALAVMRVGDMLATTRDQEHVAPSWLMPPVGLLLGALIGPKVAPEYAEAMHFWYAFAFTMLVVLLVLTWQKAMVNHILDCRQHPMLYIWVAAPSVACSAYLSLRSAAQGAPYAFDFFARILLFCALSTWLFLGWGFVRKFFGSCCFAMTEWAYGFPFVALAIALLNYHESIKGAFTEGLAYLALAWATLNIFLIGCHTLTGILRGGVFRDPGDWGPALAVQAIDEALIAYLEKLPKVLGPLEGPDAAGIARFIAGWKPFEAVAYHHLVVNKNGTVFPEASRLAAGAVDKYVGLNTRHADKLAAFHKTLSKLAASPSPAERGALLDELRKAALPWAAALAAQLLEERDVVGGVFSKLASITAQRRIVNKARADSPLAR</sequence>
<comment type="caution">
    <text evidence="8">The sequence shown here is derived from an EMBL/GenBank/DDBJ whole genome shotgun (WGS) entry which is preliminary data.</text>
</comment>
<dbReference type="Pfam" id="PF03595">
    <property type="entry name" value="SLAC1"/>
    <property type="match status" value="1"/>
</dbReference>
<keyword evidence="2 5" id="KW-0812">Transmembrane</keyword>
<dbReference type="Pfam" id="PF00462">
    <property type="entry name" value="Glutaredoxin"/>
    <property type="match status" value="2"/>
</dbReference>
<keyword evidence="9" id="KW-1185">Reference proteome</keyword>
<evidence type="ECO:0000259" key="6">
    <source>
        <dbReference type="Pfam" id="PF00462"/>
    </source>
</evidence>
<feature type="domain" description="DUF4395" evidence="7">
    <location>
        <begin position="294"/>
        <end position="424"/>
    </location>
</feature>
<feature type="transmembrane region" description="Helical" evidence="5">
    <location>
        <begin position="337"/>
        <end position="356"/>
    </location>
</feature>
<feature type="transmembrane region" description="Helical" evidence="5">
    <location>
        <begin position="614"/>
        <end position="632"/>
    </location>
</feature>
<evidence type="ECO:0000256" key="5">
    <source>
        <dbReference type="SAM" id="Phobius"/>
    </source>
</evidence>
<feature type="transmembrane region" description="Helical" evidence="5">
    <location>
        <begin position="644"/>
        <end position="663"/>
    </location>
</feature>